<keyword evidence="2" id="KW-0233">DNA recombination</keyword>
<dbReference type="AlphaFoldDB" id="A0A4P6F4V3"/>
<dbReference type="GO" id="GO:0015074">
    <property type="term" value="P:DNA integration"/>
    <property type="evidence" value="ECO:0007669"/>
    <property type="project" value="InterPro"/>
</dbReference>
<evidence type="ECO:0000256" key="1">
    <source>
        <dbReference type="ARBA" id="ARBA00023125"/>
    </source>
</evidence>
<dbReference type="Gene3D" id="1.10.443.10">
    <property type="entry name" value="Intergrase catalytic core"/>
    <property type="match status" value="1"/>
</dbReference>
<dbReference type="InterPro" id="IPR044068">
    <property type="entry name" value="CB"/>
</dbReference>
<dbReference type="PROSITE" id="PS51900">
    <property type="entry name" value="CB"/>
    <property type="match status" value="1"/>
</dbReference>
<feature type="domain" description="Core-binding (CB)" evidence="5">
    <location>
        <begin position="34"/>
        <end position="147"/>
    </location>
</feature>
<evidence type="ECO:0000259" key="4">
    <source>
        <dbReference type="PROSITE" id="PS51898"/>
    </source>
</evidence>
<sequence length="409" mass="46187">MRWTVDRTVLDLPRWGSVVEDPGPTPWVVVDVEDTPIEPVRRYLVEFTARGNRAGSVRSYAYALLRWWRWLGVREVSWACVTSADVRDYALWLGAATKPGAALRTVSLATAGTVNPITRKAYLDDRYQPRTVRHAMAVLRGFYEFWADLGEGPVVNPVQPAHRGRANLHHNPMEPFRAEGRFRYNPVVPKRRPRTLSDEQWRDVFAALRSHRDRALLALGVSNGARAGELLGLRGVDIDWGEQLVRVIRKGTRAEQWLPASAEAFVWLRLYLADVGPLGPNEAIWRTVRRRDRGTGLAQQPLSYDALRAVFRRVNVALGTNWSMHDLRHTAALRMSRDSNLTLRDVQVILGHADIDTTASIYLFEEDAEVARRVLAHLEQRAAPTLKPPTLARGYNPADMAVLFDGSTP</sequence>
<dbReference type="InterPro" id="IPR011010">
    <property type="entry name" value="DNA_brk_join_enz"/>
</dbReference>
<dbReference type="PANTHER" id="PTHR30349:SF81">
    <property type="entry name" value="TYROSINE RECOMBINASE XERC"/>
    <property type="match status" value="1"/>
</dbReference>
<dbReference type="KEGG" id="xya:ET471_10320"/>
<evidence type="ECO:0000259" key="5">
    <source>
        <dbReference type="PROSITE" id="PS51900"/>
    </source>
</evidence>
<keyword evidence="1 3" id="KW-0238">DNA-binding</keyword>
<evidence type="ECO:0000313" key="6">
    <source>
        <dbReference type="EMBL" id="QAY70376.1"/>
    </source>
</evidence>
<reference evidence="6 7" key="1">
    <citation type="submission" date="2019-01" db="EMBL/GenBank/DDBJ databases">
        <title>Genome sequencing of strain FW10M-9.</title>
        <authorList>
            <person name="Heo J."/>
            <person name="Kim S.-J."/>
            <person name="Kim J.-S."/>
            <person name="Hong S.-B."/>
            <person name="Kwon S.-W."/>
        </authorList>
    </citation>
    <scope>NUCLEOTIDE SEQUENCE [LARGE SCALE GENOMIC DNA]</scope>
    <source>
        <strain evidence="6 7">FW10M-9</strain>
    </source>
</reference>
<dbReference type="PROSITE" id="PS51898">
    <property type="entry name" value="TYR_RECOMBINASE"/>
    <property type="match status" value="1"/>
</dbReference>
<dbReference type="CDD" id="cd00397">
    <property type="entry name" value="DNA_BRE_C"/>
    <property type="match status" value="1"/>
</dbReference>
<dbReference type="SUPFAM" id="SSF56349">
    <property type="entry name" value="DNA breaking-rejoining enzymes"/>
    <property type="match status" value="1"/>
</dbReference>
<gene>
    <name evidence="6" type="ORF">ET471_10320</name>
</gene>
<evidence type="ECO:0000256" key="3">
    <source>
        <dbReference type="PROSITE-ProRule" id="PRU01248"/>
    </source>
</evidence>
<proteinExistence type="predicted"/>
<dbReference type="GO" id="GO:0003677">
    <property type="term" value="F:DNA binding"/>
    <property type="evidence" value="ECO:0007669"/>
    <property type="project" value="UniProtKB-UniRule"/>
</dbReference>
<evidence type="ECO:0000313" key="7">
    <source>
        <dbReference type="Proteomes" id="UP000292118"/>
    </source>
</evidence>
<protein>
    <submittedName>
        <fullName evidence="6">Site-specific integrase</fullName>
    </submittedName>
</protein>
<dbReference type="GO" id="GO:0006310">
    <property type="term" value="P:DNA recombination"/>
    <property type="evidence" value="ECO:0007669"/>
    <property type="project" value="UniProtKB-KW"/>
</dbReference>
<keyword evidence="7" id="KW-1185">Reference proteome</keyword>
<dbReference type="Pfam" id="PF00589">
    <property type="entry name" value="Phage_integrase"/>
    <property type="match status" value="1"/>
</dbReference>
<dbReference type="InterPro" id="IPR002104">
    <property type="entry name" value="Integrase_catalytic"/>
</dbReference>
<dbReference type="Proteomes" id="UP000292118">
    <property type="component" value="Chromosome"/>
</dbReference>
<evidence type="ECO:0000256" key="2">
    <source>
        <dbReference type="ARBA" id="ARBA00023172"/>
    </source>
</evidence>
<feature type="domain" description="Tyr recombinase" evidence="4">
    <location>
        <begin position="191"/>
        <end position="376"/>
    </location>
</feature>
<accession>A0A4P6F4V3</accession>
<name>A0A4P6F4V3_9MICO</name>
<dbReference type="PANTHER" id="PTHR30349">
    <property type="entry name" value="PHAGE INTEGRASE-RELATED"/>
    <property type="match status" value="1"/>
</dbReference>
<dbReference type="InterPro" id="IPR050090">
    <property type="entry name" value="Tyrosine_recombinase_XerCD"/>
</dbReference>
<organism evidence="6 7">
    <name type="scientific">Xylanimonas protaetiae</name>
    <dbReference type="NCBI Taxonomy" id="2509457"/>
    <lineage>
        <taxon>Bacteria</taxon>
        <taxon>Bacillati</taxon>
        <taxon>Actinomycetota</taxon>
        <taxon>Actinomycetes</taxon>
        <taxon>Micrococcales</taxon>
        <taxon>Promicromonosporaceae</taxon>
        <taxon>Xylanimonas</taxon>
    </lineage>
</organism>
<dbReference type="EMBL" id="CP035493">
    <property type="protein sequence ID" value="QAY70376.1"/>
    <property type="molecule type" value="Genomic_DNA"/>
</dbReference>
<dbReference type="InterPro" id="IPR010998">
    <property type="entry name" value="Integrase_recombinase_N"/>
</dbReference>
<dbReference type="OrthoDB" id="3216232at2"/>
<dbReference type="InterPro" id="IPR013762">
    <property type="entry name" value="Integrase-like_cat_sf"/>
</dbReference>
<dbReference type="Gene3D" id="1.10.150.130">
    <property type="match status" value="1"/>
</dbReference>